<feature type="transmembrane region" description="Helical" evidence="1">
    <location>
        <begin position="6"/>
        <end position="29"/>
    </location>
</feature>
<keyword evidence="1" id="KW-0472">Membrane</keyword>
<keyword evidence="3" id="KW-1185">Reference proteome</keyword>
<evidence type="ECO:0000313" key="2">
    <source>
        <dbReference type="EMBL" id="RKE03554.1"/>
    </source>
</evidence>
<keyword evidence="1" id="KW-1133">Transmembrane helix</keyword>
<evidence type="ECO:0000313" key="3">
    <source>
        <dbReference type="Proteomes" id="UP000284531"/>
    </source>
</evidence>
<dbReference type="AlphaFoldDB" id="A0A419X707"/>
<sequence length="110" mass="12892">MPIIIDIFVCMELNLILAAMATYVLNLPFGYVRQGFKKFSVMWFIAIHAPIPFVVLFRHLFGLGFELYTYPIMVSAFFLGQFTGKKARIYLDNRRVIEDVEIYDTKKDRN</sequence>
<feature type="transmembrane region" description="Helical" evidence="1">
    <location>
        <begin position="67"/>
        <end position="84"/>
    </location>
</feature>
<comment type="caution">
    <text evidence="2">The sequence shown here is derived from an EMBL/GenBank/DDBJ whole genome shotgun (WGS) entry which is preliminary data.</text>
</comment>
<gene>
    <name evidence="2" type="ORF">BXY64_0560</name>
</gene>
<accession>A0A419X707</accession>
<dbReference type="EMBL" id="RAPQ01000008">
    <property type="protein sequence ID" value="RKE03554.1"/>
    <property type="molecule type" value="Genomic_DNA"/>
</dbReference>
<keyword evidence="1" id="KW-0812">Transmembrane</keyword>
<dbReference type="Proteomes" id="UP000284531">
    <property type="component" value="Unassembled WGS sequence"/>
</dbReference>
<evidence type="ECO:0000256" key="1">
    <source>
        <dbReference type="SAM" id="Phobius"/>
    </source>
</evidence>
<protein>
    <submittedName>
        <fullName evidence="2">Uncharacterized protein</fullName>
    </submittedName>
</protein>
<reference evidence="2 3" key="1">
    <citation type="submission" date="2018-09" db="EMBL/GenBank/DDBJ databases">
        <title>Genomic Encyclopedia of Archaeal and Bacterial Type Strains, Phase II (KMG-II): from individual species to whole genera.</title>
        <authorList>
            <person name="Goeker M."/>
        </authorList>
    </citation>
    <scope>NUCLEOTIDE SEQUENCE [LARGE SCALE GENOMIC DNA]</scope>
    <source>
        <strain evidence="2 3">DSM 21950</strain>
    </source>
</reference>
<organism evidence="2 3">
    <name type="scientific">Marinifilum flexuosum</name>
    <dbReference type="NCBI Taxonomy" id="1117708"/>
    <lineage>
        <taxon>Bacteria</taxon>
        <taxon>Pseudomonadati</taxon>
        <taxon>Bacteroidota</taxon>
        <taxon>Bacteroidia</taxon>
        <taxon>Marinilabiliales</taxon>
        <taxon>Marinifilaceae</taxon>
    </lineage>
</organism>
<name>A0A419X707_9BACT</name>
<feature type="transmembrane region" description="Helical" evidence="1">
    <location>
        <begin position="41"/>
        <end position="61"/>
    </location>
</feature>
<proteinExistence type="predicted"/>